<accession>Q4C609</accession>
<dbReference type="EMBL" id="AADV02000004">
    <property type="protein sequence ID" value="EAM51656.1"/>
    <property type="molecule type" value="Genomic_DNA"/>
</dbReference>
<evidence type="ECO:0000313" key="3">
    <source>
        <dbReference type="Proteomes" id="UP000003922"/>
    </source>
</evidence>
<evidence type="ECO:0000313" key="2">
    <source>
        <dbReference type="EMBL" id="EAM51656.1"/>
    </source>
</evidence>
<keyword evidence="1" id="KW-0812">Transmembrane</keyword>
<dbReference type="AlphaFoldDB" id="Q4C609"/>
<dbReference type="Proteomes" id="UP000003922">
    <property type="component" value="Unassembled WGS sequence"/>
</dbReference>
<dbReference type="RefSeq" id="WP_007304802.1">
    <property type="nucleotide sequence ID" value="NZ_AADV02000004.1"/>
</dbReference>
<protein>
    <submittedName>
        <fullName evidence="2">Uncharacterized protein</fullName>
    </submittedName>
</protein>
<proteinExistence type="predicted"/>
<evidence type="ECO:0000256" key="1">
    <source>
        <dbReference type="SAM" id="Phobius"/>
    </source>
</evidence>
<dbReference type="KEGG" id="cwa:CwatDRAFT_4810"/>
<feature type="transmembrane region" description="Helical" evidence="1">
    <location>
        <begin position="12"/>
        <end position="32"/>
    </location>
</feature>
<gene>
    <name evidence="2" type="ORF">CwatDRAFT_4810</name>
</gene>
<organism evidence="2 3">
    <name type="scientific">Crocosphaera watsonii WH 8501</name>
    <dbReference type="NCBI Taxonomy" id="165597"/>
    <lineage>
        <taxon>Bacteria</taxon>
        <taxon>Bacillati</taxon>
        <taxon>Cyanobacteriota</taxon>
        <taxon>Cyanophyceae</taxon>
        <taxon>Oscillatoriophycideae</taxon>
        <taxon>Chroococcales</taxon>
        <taxon>Aphanothecaceae</taxon>
        <taxon>Crocosphaera</taxon>
    </lineage>
</organism>
<reference evidence="2" key="3">
    <citation type="submission" date="2016-12" db="EMBL/GenBank/DDBJ databases">
        <title>Annotation of the draft genome assembly of Crocosphaera watsonii WH 8501.</title>
        <authorList>
            <consortium name="US DOE Joint Genome Institute (JGI-ORNL)"/>
            <person name="Larimer F."/>
            <person name="Land M."/>
        </authorList>
    </citation>
    <scope>NUCLEOTIDE SEQUENCE</scope>
    <source>
        <strain evidence="2">WH 8501</strain>
    </source>
</reference>
<reference evidence="2" key="1">
    <citation type="submission" date="2004-02" db="EMBL/GenBank/DDBJ databases">
        <authorList>
            <consortium name="DOE Joint Genome Institute"/>
        </authorList>
    </citation>
    <scope>NUCLEOTIDE SEQUENCE [LARGE SCALE GENOMIC DNA]</scope>
    <source>
        <strain evidence="2">WH 8501</strain>
    </source>
</reference>
<reference evidence="2" key="2">
    <citation type="submission" date="2005-06" db="EMBL/GenBank/DDBJ databases">
        <title>Sequencing of the draft genome and assembly of Crocosphaera watsonii WH 8501.</title>
        <authorList>
            <consortium name="US DOE Joint Genome Institute (JGI-PGF)"/>
            <person name="Copeland A."/>
            <person name="Lucas S."/>
            <person name="Lapidus A."/>
            <person name="Barry K."/>
            <person name="Detter C."/>
            <person name="Glavina T."/>
            <person name="Hammon N."/>
            <person name="Israni S."/>
            <person name="Pitluck S."/>
            <person name="Richardson P."/>
        </authorList>
    </citation>
    <scope>NUCLEOTIDE SEQUENCE [LARGE SCALE GENOMIC DNA]</scope>
    <source>
        <strain evidence="2">WH 8501</strain>
    </source>
</reference>
<comment type="caution">
    <text evidence="2">The sequence shown here is derived from an EMBL/GenBank/DDBJ whole genome shotgun (WGS) entry which is preliminary data.</text>
</comment>
<keyword evidence="3" id="KW-1185">Reference proteome</keyword>
<sequence>MSRTESLDKFVGLATLTILLVATVSMLVSVIFSPNIKNTNKSNELQIAHKQFYIEKEVETMEILKQEYLTNNSLNKYEKRIILNYIHQFDPNPKYREWAKQEMENL</sequence>
<name>Q4C609_CROWT</name>
<keyword evidence="1" id="KW-1133">Transmembrane helix</keyword>
<keyword evidence="1" id="KW-0472">Membrane</keyword>